<dbReference type="eggNOG" id="COG0789">
    <property type="taxonomic scope" value="Bacteria"/>
</dbReference>
<dbReference type="Pfam" id="PF13411">
    <property type="entry name" value="MerR_1"/>
    <property type="match status" value="1"/>
</dbReference>
<keyword evidence="4" id="KW-1185">Reference proteome</keyword>
<dbReference type="InterPro" id="IPR047057">
    <property type="entry name" value="MerR_fam"/>
</dbReference>
<dbReference type="STRING" id="1993.SAMN04489713_12198"/>
<dbReference type="Proteomes" id="UP000183413">
    <property type="component" value="Unassembled WGS sequence"/>
</dbReference>
<dbReference type="GO" id="GO:0003677">
    <property type="term" value="F:DNA binding"/>
    <property type="evidence" value="ECO:0007669"/>
    <property type="project" value="UniProtKB-KW"/>
</dbReference>
<dbReference type="AlphaFoldDB" id="A0A1I5VE78"/>
<dbReference type="PRINTS" id="PR00040">
    <property type="entry name" value="HTHMERR"/>
</dbReference>
<dbReference type="GO" id="GO:0003700">
    <property type="term" value="F:DNA-binding transcription factor activity"/>
    <property type="evidence" value="ECO:0007669"/>
    <property type="project" value="InterPro"/>
</dbReference>
<evidence type="ECO:0000259" key="2">
    <source>
        <dbReference type="PROSITE" id="PS50937"/>
    </source>
</evidence>
<name>A0A1I5VE78_9ACTN</name>
<dbReference type="InParanoid" id="A0A1I5VE78"/>
<dbReference type="Gene3D" id="1.10.1660.10">
    <property type="match status" value="1"/>
</dbReference>
<dbReference type="SUPFAM" id="SSF46955">
    <property type="entry name" value="Putative DNA-binding domain"/>
    <property type="match status" value="1"/>
</dbReference>
<dbReference type="InterPro" id="IPR009061">
    <property type="entry name" value="DNA-bd_dom_put_sf"/>
</dbReference>
<dbReference type="PANTHER" id="PTHR30204:SF93">
    <property type="entry name" value="HTH MERR-TYPE DOMAIN-CONTAINING PROTEIN"/>
    <property type="match status" value="1"/>
</dbReference>
<gene>
    <name evidence="3" type="ORF">SAMN04489713_12198</name>
</gene>
<dbReference type="SMART" id="SM00422">
    <property type="entry name" value="HTH_MERR"/>
    <property type="match status" value="1"/>
</dbReference>
<protein>
    <submittedName>
        <fullName evidence="3">MerR HTH family regulatory protein</fullName>
    </submittedName>
</protein>
<evidence type="ECO:0000256" key="1">
    <source>
        <dbReference type="ARBA" id="ARBA00023125"/>
    </source>
</evidence>
<reference evidence="3 4" key="1">
    <citation type="submission" date="2016-10" db="EMBL/GenBank/DDBJ databases">
        <authorList>
            <person name="de Groot N.N."/>
        </authorList>
    </citation>
    <scope>NUCLEOTIDE SEQUENCE [LARGE SCALE GENOMIC DNA]</scope>
    <source>
        <strain evidence="3 4">DSM 43067</strain>
    </source>
</reference>
<organism evidence="3 4">
    <name type="scientific">Actinomadura madurae</name>
    <dbReference type="NCBI Taxonomy" id="1993"/>
    <lineage>
        <taxon>Bacteria</taxon>
        <taxon>Bacillati</taxon>
        <taxon>Actinomycetota</taxon>
        <taxon>Actinomycetes</taxon>
        <taxon>Streptosporangiales</taxon>
        <taxon>Thermomonosporaceae</taxon>
        <taxon>Actinomadura</taxon>
    </lineage>
</organism>
<evidence type="ECO:0000313" key="3">
    <source>
        <dbReference type="EMBL" id="SFQ05844.1"/>
    </source>
</evidence>
<proteinExistence type="predicted"/>
<dbReference type="PANTHER" id="PTHR30204">
    <property type="entry name" value="REDOX-CYCLING DRUG-SENSING TRANSCRIPTIONAL ACTIVATOR SOXR"/>
    <property type="match status" value="1"/>
</dbReference>
<keyword evidence="1" id="KW-0238">DNA-binding</keyword>
<sequence>MARVVLTTPPAHGIAPASCGPAGRDVAASGRELCLATVSQEPTDEQGGHPRADGREYRIGELAKAAGVPVRTLRYYQERKLLPPPRREGRIGLYSEDHLARLRMIGNLLERGHTLEGIRELLSAWEQGRDIGTVLGVEKAVTTPWSTEVPVTMTLDELAALFPGEVGADAVERAVALGHIEVDGDRVTHWSRRQLDATVTLVRAGVPLDAVLSAGLELQRSMDDLAAMFVRLIATHVVGRLDDREIDDRHLGELTETLARLRPGAQVTVEAGFARAMDRQVRAAIDQLLARLATP</sequence>
<accession>A0A1I5VE78</accession>
<dbReference type="InterPro" id="IPR000551">
    <property type="entry name" value="MerR-type_HTH_dom"/>
</dbReference>
<dbReference type="EMBL" id="FOVH01000021">
    <property type="protein sequence ID" value="SFQ05844.1"/>
    <property type="molecule type" value="Genomic_DNA"/>
</dbReference>
<evidence type="ECO:0000313" key="4">
    <source>
        <dbReference type="Proteomes" id="UP000183413"/>
    </source>
</evidence>
<feature type="domain" description="HTH merR-type" evidence="2">
    <location>
        <begin position="56"/>
        <end position="124"/>
    </location>
</feature>
<dbReference type="PROSITE" id="PS50937">
    <property type="entry name" value="HTH_MERR_2"/>
    <property type="match status" value="1"/>
</dbReference>